<proteinExistence type="predicted"/>
<sequence>MNFLPKHKLSARIGEWPFVKALFENDFFGSLELELILEAKKLFSKLSEEMALAIGFVSLAEKQGHLLIQYEKASLFPPSRVLGEIQERDDSLSFEKIDLAVTNGIKALEELFQDLPSEEKETSFILAEKKKLYLKKNWKQEKEIVYQLKRILSQKPTLKINLDGFQALLSQKHSQNLFDEVQAKAINSIIHHSLGLLTGGPGTGKTYTAAHALDLFFNSLSDDGKQNLDAAIAAPTGKAASHFLAGLKKIVKDDWIEKADCGTLHSLLGQENQFEESKEGWLSKDLVLIDEASMIDSHLLLRLLKAMKAGSRLILIGDKHQLPPVDAGSLFGDFLDGFNKHVFFQTIISELEKGKRQETESLSLFGEAILKEDIETALSYLKSDENLEWTEWGEKSKNSDLIKSILHENFNFLLEEEDSLDFLFSHLKRFCALTPLRKGLFGVEHLNSFFLKEIKKLNKKETLVLPIMITKNKASLQLFNGEIGFLFCKDPFQLQKGDRAYFQTKPQEFKEIPALLLPEFDLAFSFTIHKSQGSEFEKVLILFGEEGANFGKEILYTAVTRAKRKLTLFSTEEILKKCVAFSGRRLSGLQERILDL</sequence>
<dbReference type="GO" id="GO:0006302">
    <property type="term" value="P:double-strand break repair"/>
    <property type="evidence" value="ECO:0007669"/>
    <property type="project" value="InterPro"/>
</dbReference>
<dbReference type="GO" id="GO:0008854">
    <property type="term" value="F:exodeoxyribonuclease V activity"/>
    <property type="evidence" value="ECO:0007669"/>
    <property type="project" value="UniProtKB-EC"/>
</dbReference>
<dbReference type="InterPro" id="IPR050534">
    <property type="entry name" value="Coronavir_polyprotein_1ab"/>
</dbReference>
<evidence type="ECO:0000259" key="3">
    <source>
        <dbReference type="Pfam" id="PF13538"/>
    </source>
</evidence>
<dbReference type="CDD" id="cd18809">
    <property type="entry name" value="SF1_C_RecD"/>
    <property type="match status" value="1"/>
</dbReference>
<dbReference type="STRING" id="1437425.CSEC_1468"/>
<dbReference type="RefSeq" id="WP_041017831.1">
    <property type="nucleotide sequence ID" value="NZ_CCEJ010000007.1"/>
</dbReference>
<dbReference type="NCBIfam" id="TIGR01447">
    <property type="entry name" value="recD"/>
    <property type="match status" value="1"/>
</dbReference>
<dbReference type="GO" id="GO:0006310">
    <property type="term" value="P:DNA recombination"/>
    <property type="evidence" value="ECO:0007669"/>
    <property type="project" value="InterPro"/>
</dbReference>
<accession>A0A090CZ98</accession>
<reference evidence="4" key="2">
    <citation type="submission" date="2014-09" db="EMBL/GenBank/DDBJ databases">
        <title>Criblamydia sequanensis harbors a mega-plasmid encoding arsenite resistance.</title>
        <authorList>
            <person name="Bertelli C."/>
            <person name="Goesmann A."/>
            <person name="Greub G."/>
        </authorList>
    </citation>
    <scope>NUCLEOTIDE SEQUENCE [LARGE SCALE GENOMIC DNA]</scope>
    <source>
        <strain evidence="4">CRIB-18</strain>
    </source>
</reference>
<evidence type="ECO:0000256" key="1">
    <source>
        <dbReference type="ARBA" id="ARBA00022741"/>
    </source>
</evidence>
<protein>
    <submittedName>
        <fullName evidence="4">Exodeoxyribonuclease V alpha subunit</fullName>
        <ecNumber evidence="4">3.1.11.5</ecNumber>
    </submittedName>
</protein>
<dbReference type="Pfam" id="PF13245">
    <property type="entry name" value="AAA_19"/>
    <property type="match status" value="1"/>
</dbReference>
<gene>
    <name evidence="4" type="primary">recd1</name>
    <name evidence="4" type="ORF">CSEC_1468</name>
</gene>
<dbReference type="EMBL" id="CCEJ010000007">
    <property type="protein sequence ID" value="CDR34282.1"/>
    <property type="molecule type" value="Genomic_DNA"/>
</dbReference>
<dbReference type="Gene3D" id="3.40.50.300">
    <property type="entry name" value="P-loop containing nucleotide triphosphate hydrolases"/>
    <property type="match status" value="2"/>
</dbReference>
<comment type="caution">
    <text evidence="4">The sequence shown here is derived from an EMBL/GenBank/DDBJ whole genome shotgun (WGS) entry which is preliminary data.</text>
</comment>
<dbReference type="AlphaFoldDB" id="A0A090CZ98"/>
<keyword evidence="5" id="KW-1185">Reference proteome</keyword>
<keyword evidence="1" id="KW-0547">Nucleotide-binding</keyword>
<dbReference type="OrthoDB" id="9803432at2"/>
<dbReference type="PANTHER" id="PTHR43788:SF6">
    <property type="entry name" value="DNA HELICASE B"/>
    <property type="match status" value="1"/>
</dbReference>
<dbReference type="PANTHER" id="PTHR43788">
    <property type="entry name" value="DNA2/NAM7 HELICASE FAMILY MEMBER"/>
    <property type="match status" value="1"/>
</dbReference>
<keyword evidence="2" id="KW-0067">ATP-binding</keyword>
<dbReference type="Proteomes" id="UP000031552">
    <property type="component" value="Unassembled WGS sequence"/>
</dbReference>
<dbReference type="SUPFAM" id="SSF52540">
    <property type="entry name" value="P-loop containing nucleoside triphosphate hydrolases"/>
    <property type="match status" value="1"/>
</dbReference>
<dbReference type="eggNOG" id="COG0507">
    <property type="taxonomic scope" value="Bacteria"/>
</dbReference>
<reference evidence="4" key="1">
    <citation type="submission" date="2013-12" db="EMBL/GenBank/DDBJ databases">
        <authorList>
            <person name="Linke B."/>
        </authorList>
    </citation>
    <scope>NUCLEOTIDE SEQUENCE [LARGE SCALE GENOMIC DNA]</scope>
    <source>
        <strain evidence="4">CRIB-18</strain>
    </source>
</reference>
<dbReference type="GO" id="GO:0005524">
    <property type="term" value="F:ATP binding"/>
    <property type="evidence" value="ECO:0007669"/>
    <property type="project" value="UniProtKB-KW"/>
</dbReference>
<evidence type="ECO:0000313" key="5">
    <source>
        <dbReference type="Proteomes" id="UP000031552"/>
    </source>
</evidence>
<organism evidence="4 5">
    <name type="scientific">Candidatus Criblamydia sequanensis CRIB-18</name>
    <dbReference type="NCBI Taxonomy" id="1437425"/>
    <lineage>
        <taxon>Bacteria</taxon>
        <taxon>Pseudomonadati</taxon>
        <taxon>Chlamydiota</taxon>
        <taxon>Chlamydiia</taxon>
        <taxon>Parachlamydiales</taxon>
        <taxon>Candidatus Criblamydiaceae</taxon>
        <taxon>Candidatus Criblamydia</taxon>
    </lineage>
</organism>
<dbReference type="InterPro" id="IPR027417">
    <property type="entry name" value="P-loop_NTPase"/>
</dbReference>
<dbReference type="GO" id="GO:0009338">
    <property type="term" value="C:exodeoxyribonuclease V complex"/>
    <property type="evidence" value="ECO:0007669"/>
    <property type="project" value="InterPro"/>
</dbReference>
<dbReference type="InterPro" id="IPR006344">
    <property type="entry name" value="RecD"/>
</dbReference>
<dbReference type="Pfam" id="PF13538">
    <property type="entry name" value="UvrD_C_2"/>
    <property type="match status" value="1"/>
</dbReference>
<dbReference type="CDD" id="cd17933">
    <property type="entry name" value="DEXSc_RecD-like"/>
    <property type="match status" value="1"/>
</dbReference>
<evidence type="ECO:0000256" key="2">
    <source>
        <dbReference type="ARBA" id="ARBA00022840"/>
    </source>
</evidence>
<feature type="domain" description="UvrD-like helicase C-terminal" evidence="3">
    <location>
        <begin position="523"/>
        <end position="568"/>
    </location>
</feature>
<dbReference type="GO" id="GO:0017116">
    <property type="term" value="F:single-stranded DNA helicase activity"/>
    <property type="evidence" value="ECO:0007669"/>
    <property type="project" value="TreeGrafter"/>
</dbReference>
<dbReference type="InterPro" id="IPR027785">
    <property type="entry name" value="UvrD-like_helicase_C"/>
</dbReference>
<keyword evidence="4" id="KW-0378">Hydrolase</keyword>
<name>A0A090CZ98_9BACT</name>
<evidence type="ECO:0000313" key="4">
    <source>
        <dbReference type="EMBL" id="CDR34282.1"/>
    </source>
</evidence>
<dbReference type="EC" id="3.1.11.5" evidence="4"/>